<evidence type="ECO:0000256" key="1">
    <source>
        <dbReference type="ARBA" id="ARBA00006817"/>
    </source>
</evidence>
<feature type="domain" description="Activator of Hsp90 ATPase homologue 1/2-like C-terminal" evidence="3">
    <location>
        <begin position="202"/>
        <end position="322"/>
    </location>
</feature>
<evidence type="ECO:0000313" key="4">
    <source>
        <dbReference type="EMBL" id="SDM36638.1"/>
    </source>
</evidence>
<dbReference type="Pfam" id="PF08327">
    <property type="entry name" value="AHSA1"/>
    <property type="match status" value="1"/>
</dbReference>
<dbReference type="PANTHER" id="PTHR38011:SF11">
    <property type="entry name" value="2,5-DIAMINO-6-RIBOSYLAMINO-4(3H)-PYRIMIDINONE 5'-PHOSPHATE REDUCTASE"/>
    <property type="match status" value="1"/>
</dbReference>
<evidence type="ECO:0000259" key="3">
    <source>
        <dbReference type="Pfam" id="PF08327"/>
    </source>
</evidence>
<dbReference type="Pfam" id="PF01872">
    <property type="entry name" value="RibD_C"/>
    <property type="match status" value="1"/>
</dbReference>
<comment type="similarity">
    <text evidence="1">Belongs to the AHA1 family.</text>
</comment>
<dbReference type="InterPro" id="IPR002734">
    <property type="entry name" value="RibDG_C"/>
</dbReference>
<dbReference type="Proteomes" id="UP000198901">
    <property type="component" value="Unassembled WGS sequence"/>
</dbReference>
<dbReference type="InterPro" id="IPR050765">
    <property type="entry name" value="Riboflavin_Biosynth_HTPR"/>
</dbReference>
<dbReference type="RefSeq" id="WP_093204433.1">
    <property type="nucleotide sequence ID" value="NZ_FNGS01000006.1"/>
</dbReference>
<evidence type="ECO:0000259" key="2">
    <source>
        <dbReference type="Pfam" id="PF01872"/>
    </source>
</evidence>
<dbReference type="AlphaFoldDB" id="A0A1G9SME3"/>
<dbReference type="GO" id="GO:0009231">
    <property type="term" value="P:riboflavin biosynthetic process"/>
    <property type="evidence" value="ECO:0007669"/>
    <property type="project" value="InterPro"/>
</dbReference>
<feature type="domain" description="Bacterial bifunctional deaminase-reductase C-terminal" evidence="2">
    <location>
        <begin position="9"/>
        <end position="176"/>
    </location>
</feature>
<gene>
    <name evidence="4" type="ORF">SAMN04488090_3228</name>
</gene>
<proteinExistence type="inferred from homology"/>
<dbReference type="InterPro" id="IPR013538">
    <property type="entry name" value="ASHA1/2-like_C"/>
</dbReference>
<dbReference type="OrthoDB" id="195113at2"/>
<organism evidence="4 5">
    <name type="scientific">Siphonobacter aquaeclarae</name>
    <dbReference type="NCBI Taxonomy" id="563176"/>
    <lineage>
        <taxon>Bacteria</taxon>
        <taxon>Pseudomonadati</taxon>
        <taxon>Bacteroidota</taxon>
        <taxon>Cytophagia</taxon>
        <taxon>Cytophagales</taxon>
        <taxon>Cytophagaceae</taxon>
        <taxon>Siphonobacter</taxon>
    </lineage>
</organism>
<dbReference type="Gene3D" id="3.30.530.20">
    <property type="match status" value="1"/>
</dbReference>
<reference evidence="4 5" key="1">
    <citation type="submission" date="2016-10" db="EMBL/GenBank/DDBJ databases">
        <authorList>
            <person name="de Groot N.N."/>
        </authorList>
    </citation>
    <scope>NUCLEOTIDE SEQUENCE [LARGE SCALE GENOMIC DNA]</scope>
    <source>
        <strain evidence="4 5">DSM 21668</strain>
    </source>
</reference>
<protein>
    <submittedName>
        <fullName evidence="4">Dihydrofolate reductase</fullName>
    </submittedName>
</protein>
<dbReference type="Gene3D" id="3.40.430.10">
    <property type="entry name" value="Dihydrofolate Reductase, subunit A"/>
    <property type="match status" value="1"/>
</dbReference>
<sequence length="327" mass="36746">MGTLKSVVHLSLDGFVARPGGDLSAFPSGAENLAFVNELTDTADVGLFGRNSFELLDTHWPGAKDLPGATQEEISYSNWYNRVRKVVVTDSGSPEGTETFPRDCAAHVRQLKASTAGDILLFGSPSVTRYLLSKSLIDELWIFINPVLFGEGIPLFPASSETTRLALTMLKKFPNGEIVMNYRLLPVVAKETLRAEVTVRQPIDVAWLAWTSPEAIREWNIPFDHWHTPRAENDLRPGGAFFYRMETKDGSEGFDYRGRYDRIEFQELITLTLADGRKSFIRFASDGKRTIVTEQFEPEADTPPELQKEFCQKVLERFKAYVEGKGI</sequence>
<keyword evidence="5" id="KW-1185">Reference proteome</keyword>
<name>A0A1G9SME3_9BACT</name>
<dbReference type="SUPFAM" id="SSF55961">
    <property type="entry name" value="Bet v1-like"/>
    <property type="match status" value="1"/>
</dbReference>
<dbReference type="GO" id="GO:0008703">
    <property type="term" value="F:5-amino-6-(5-phosphoribosylamino)uracil reductase activity"/>
    <property type="evidence" value="ECO:0007669"/>
    <property type="project" value="InterPro"/>
</dbReference>
<dbReference type="InterPro" id="IPR024072">
    <property type="entry name" value="DHFR-like_dom_sf"/>
</dbReference>
<evidence type="ECO:0000313" key="5">
    <source>
        <dbReference type="Proteomes" id="UP000198901"/>
    </source>
</evidence>
<dbReference type="EMBL" id="FNGS01000006">
    <property type="protein sequence ID" value="SDM36638.1"/>
    <property type="molecule type" value="Genomic_DNA"/>
</dbReference>
<dbReference type="InterPro" id="IPR023393">
    <property type="entry name" value="START-like_dom_sf"/>
</dbReference>
<accession>A0A1G9SME3</accession>
<dbReference type="STRING" id="563176.SAMN04488090_3228"/>
<dbReference type="SUPFAM" id="SSF53597">
    <property type="entry name" value="Dihydrofolate reductase-like"/>
    <property type="match status" value="1"/>
</dbReference>
<dbReference type="PANTHER" id="PTHR38011">
    <property type="entry name" value="DIHYDROFOLATE REDUCTASE FAMILY PROTEIN (AFU_ORTHOLOGUE AFUA_8G06820)"/>
    <property type="match status" value="1"/>
</dbReference>